<evidence type="ECO:0000256" key="1">
    <source>
        <dbReference type="SAM" id="SignalP"/>
    </source>
</evidence>
<protein>
    <recommendedName>
        <fullName evidence="4">TolC family protein</fullName>
    </recommendedName>
</protein>
<evidence type="ECO:0008006" key="4">
    <source>
        <dbReference type="Google" id="ProtNLM"/>
    </source>
</evidence>
<dbReference type="Proteomes" id="UP000568664">
    <property type="component" value="Unassembled WGS sequence"/>
</dbReference>
<dbReference type="RefSeq" id="WP_169076618.1">
    <property type="nucleotide sequence ID" value="NZ_JABBXH010000007.1"/>
</dbReference>
<evidence type="ECO:0000313" key="2">
    <source>
        <dbReference type="EMBL" id="NMP33299.1"/>
    </source>
</evidence>
<organism evidence="2 3">
    <name type="scientific">Thalassotalea algicola</name>
    <dbReference type="NCBI Taxonomy" id="2716224"/>
    <lineage>
        <taxon>Bacteria</taxon>
        <taxon>Pseudomonadati</taxon>
        <taxon>Pseudomonadota</taxon>
        <taxon>Gammaproteobacteria</taxon>
        <taxon>Alteromonadales</taxon>
        <taxon>Colwelliaceae</taxon>
        <taxon>Thalassotalea</taxon>
    </lineage>
</organism>
<keyword evidence="1" id="KW-0732">Signal</keyword>
<dbReference type="EMBL" id="JABBXH010000007">
    <property type="protein sequence ID" value="NMP33299.1"/>
    <property type="molecule type" value="Genomic_DNA"/>
</dbReference>
<accession>A0A7Y0LFK5</accession>
<keyword evidence="3" id="KW-1185">Reference proteome</keyword>
<dbReference type="AlphaFoldDB" id="A0A7Y0LFK5"/>
<feature type="chain" id="PRO_5030644784" description="TolC family protein" evidence="1">
    <location>
        <begin position="22"/>
        <end position="92"/>
    </location>
</feature>
<name>A0A7Y0LFK5_9GAMM</name>
<sequence>MTKLTIAIIASTLAFSGQLAAKETISVEKATTVQTEQLVNMASRYLTKNQLTTTTLNFETSNKLTAARTLEADSKHLMVAEVLTFNNAFEAE</sequence>
<comment type="caution">
    <text evidence="2">The sequence shown here is derived from an EMBL/GenBank/DDBJ whole genome shotgun (WGS) entry which is preliminary data.</text>
</comment>
<reference evidence="2 3" key="1">
    <citation type="submission" date="2020-04" db="EMBL/GenBank/DDBJ databases">
        <title>Thalassotalea sp. M1531, isolated from the surface of marine red alga.</title>
        <authorList>
            <person name="Pang L."/>
            <person name="Lu D.-C."/>
        </authorList>
    </citation>
    <scope>NUCLEOTIDE SEQUENCE [LARGE SCALE GENOMIC DNA]</scope>
    <source>
        <strain evidence="2 3">M1531</strain>
    </source>
</reference>
<evidence type="ECO:0000313" key="3">
    <source>
        <dbReference type="Proteomes" id="UP000568664"/>
    </source>
</evidence>
<feature type="signal peptide" evidence="1">
    <location>
        <begin position="1"/>
        <end position="21"/>
    </location>
</feature>
<proteinExistence type="predicted"/>
<gene>
    <name evidence="2" type="ORF">HII17_17230</name>
</gene>